<organism evidence="1 2">
    <name type="scientific">Rhizobium tibeticum</name>
    <dbReference type="NCBI Taxonomy" id="501024"/>
    <lineage>
        <taxon>Bacteria</taxon>
        <taxon>Pseudomonadati</taxon>
        <taxon>Pseudomonadota</taxon>
        <taxon>Alphaproteobacteria</taxon>
        <taxon>Hyphomicrobiales</taxon>
        <taxon>Rhizobiaceae</taxon>
        <taxon>Rhizobium/Agrobacterium group</taxon>
        <taxon>Rhizobium</taxon>
    </lineage>
</organism>
<protein>
    <submittedName>
        <fullName evidence="1">Uncharacterized protein</fullName>
    </submittedName>
</protein>
<sequence>MARRNSGLNEGSPGRIQWKFLDAKLYLRDYSERPTHAIRLGKAVRERIGNLRWQLAIAKEVEFV</sequence>
<evidence type="ECO:0000313" key="1">
    <source>
        <dbReference type="EMBL" id="SEP11048.1"/>
    </source>
</evidence>
<dbReference type="Proteomes" id="UP000198939">
    <property type="component" value="Unassembled WGS sequence"/>
</dbReference>
<accession>A0ABY1AVN2</accession>
<reference evidence="1 2" key="1">
    <citation type="submission" date="2016-10" db="EMBL/GenBank/DDBJ databases">
        <authorList>
            <person name="Varghese N."/>
            <person name="Submissions S."/>
        </authorList>
    </citation>
    <scope>NUCLEOTIDE SEQUENCE [LARGE SCALE GENOMIC DNA]</scope>
    <source>
        <strain evidence="1 2">CGMCC 1.7071</strain>
    </source>
</reference>
<name>A0ABY1AVN2_9HYPH</name>
<evidence type="ECO:0000313" key="2">
    <source>
        <dbReference type="Proteomes" id="UP000198939"/>
    </source>
</evidence>
<dbReference type="EMBL" id="FOCV01000039">
    <property type="protein sequence ID" value="SEP11048.1"/>
    <property type="molecule type" value="Genomic_DNA"/>
</dbReference>
<comment type="caution">
    <text evidence="1">The sequence shown here is derived from an EMBL/GenBank/DDBJ whole genome shotgun (WGS) entry which is preliminary data.</text>
</comment>
<proteinExistence type="predicted"/>
<gene>
    <name evidence="1" type="ORF">SAMN05216228_103941</name>
</gene>
<keyword evidence="2" id="KW-1185">Reference proteome</keyword>